<name>A0A835V808_VANPL</name>
<evidence type="ECO:0000313" key="3">
    <source>
        <dbReference type="Proteomes" id="UP000639772"/>
    </source>
</evidence>
<organism evidence="2 3">
    <name type="scientific">Vanilla planifolia</name>
    <name type="common">Vanilla</name>
    <dbReference type="NCBI Taxonomy" id="51239"/>
    <lineage>
        <taxon>Eukaryota</taxon>
        <taxon>Viridiplantae</taxon>
        <taxon>Streptophyta</taxon>
        <taxon>Embryophyta</taxon>
        <taxon>Tracheophyta</taxon>
        <taxon>Spermatophyta</taxon>
        <taxon>Magnoliopsida</taxon>
        <taxon>Liliopsida</taxon>
        <taxon>Asparagales</taxon>
        <taxon>Orchidaceae</taxon>
        <taxon>Vanilloideae</taxon>
        <taxon>Vanilleae</taxon>
        <taxon>Vanilla</taxon>
    </lineage>
</organism>
<reference evidence="2 3" key="1">
    <citation type="journal article" date="2020" name="Nat. Food">
        <title>A phased Vanilla planifolia genome enables genetic improvement of flavour and production.</title>
        <authorList>
            <person name="Hasing T."/>
            <person name="Tang H."/>
            <person name="Brym M."/>
            <person name="Khazi F."/>
            <person name="Huang T."/>
            <person name="Chambers A.H."/>
        </authorList>
    </citation>
    <scope>NUCLEOTIDE SEQUENCE [LARGE SCALE GENOMIC DNA]</scope>
    <source>
        <tissue evidence="2">Leaf</tissue>
    </source>
</reference>
<keyword evidence="1" id="KW-0812">Transmembrane</keyword>
<keyword evidence="1" id="KW-1133">Transmembrane helix</keyword>
<gene>
    <name evidence="2" type="ORF">HPP92_008571</name>
</gene>
<dbReference type="EMBL" id="JADCNM010000004">
    <property type="protein sequence ID" value="KAG0486476.1"/>
    <property type="molecule type" value="Genomic_DNA"/>
</dbReference>
<protein>
    <submittedName>
        <fullName evidence="2">Uncharacterized protein</fullName>
    </submittedName>
</protein>
<proteinExistence type="predicted"/>
<dbReference type="AlphaFoldDB" id="A0A835V808"/>
<feature type="transmembrane region" description="Helical" evidence="1">
    <location>
        <begin position="154"/>
        <end position="173"/>
    </location>
</feature>
<dbReference type="OrthoDB" id="3222at2759"/>
<evidence type="ECO:0000256" key="1">
    <source>
        <dbReference type="SAM" id="Phobius"/>
    </source>
</evidence>
<dbReference type="Proteomes" id="UP000639772">
    <property type="component" value="Unassembled WGS sequence"/>
</dbReference>
<accession>A0A835V808</accession>
<evidence type="ECO:0000313" key="2">
    <source>
        <dbReference type="EMBL" id="KAG0486476.1"/>
    </source>
</evidence>
<comment type="caution">
    <text evidence="2">The sequence shown here is derived from an EMBL/GenBank/DDBJ whole genome shotgun (WGS) entry which is preliminary data.</text>
</comment>
<keyword evidence="1" id="KW-0472">Membrane</keyword>
<sequence>MAEERYMEEGTVRNSREERNGVSIDEDADLSIAVPFWHKRLLRISECLLLMSQVVRNIWYLLPNFRRMRCGDSKQEHKGNSDLPGILWYSSRLHYANDSVLVSCDPNESCYFRCLPTSRHRCWAPFWQVARCAFSSVGTAISLPGPFLRVRMSIFFMELIISFFLMFVISGVATDNRAIGELAGIAVVGYCATKRGDCWADIWSIDEPCPNFGTRNRRRPVRVYMGVHGCANLWNGSWRMGLWTRPLHQQATSRAHEERLLHQKLEDEERPQLTQRSIFSTLFYSSRAR</sequence>